<proteinExistence type="predicted"/>
<evidence type="ECO:0000313" key="2">
    <source>
        <dbReference type="EnsemblFungi" id="PTTG_05579-t43_1-p1"/>
    </source>
</evidence>
<dbReference type="PANTHER" id="PTHR33096:SF1">
    <property type="entry name" value="CXC1-LIKE CYSTEINE CLUSTER ASSOCIATED WITH KDZ TRANSPOSASES DOMAIN-CONTAINING PROTEIN"/>
    <property type="match status" value="1"/>
</dbReference>
<organism evidence="1">
    <name type="scientific">Puccinia triticina (isolate 1-1 / race 1 (BBBD))</name>
    <name type="common">Brown leaf rust fungus</name>
    <dbReference type="NCBI Taxonomy" id="630390"/>
    <lineage>
        <taxon>Eukaryota</taxon>
        <taxon>Fungi</taxon>
        <taxon>Dikarya</taxon>
        <taxon>Basidiomycota</taxon>
        <taxon>Pucciniomycotina</taxon>
        <taxon>Pucciniomycetes</taxon>
        <taxon>Pucciniales</taxon>
        <taxon>Pucciniaceae</taxon>
        <taxon>Puccinia</taxon>
    </lineage>
</organism>
<dbReference type="OrthoDB" id="3253684at2759"/>
<reference evidence="2" key="4">
    <citation type="submission" date="2025-05" db="UniProtKB">
        <authorList>
            <consortium name="EnsemblFungi"/>
        </authorList>
    </citation>
    <scope>IDENTIFICATION</scope>
    <source>
        <strain evidence="2">isolate 1-1 / race 1 (BBBD)</strain>
    </source>
</reference>
<evidence type="ECO:0000313" key="3">
    <source>
        <dbReference type="Proteomes" id="UP000005240"/>
    </source>
</evidence>
<name>A0A180GKD7_PUCT1</name>
<evidence type="ECO:0008006" key="4">
    <source>
        <dbReference type="Google" id="ProtNLM"/>
    </source>
</evidence>
<dbReference type="EnsemblFungi" id="PTTG_05579-t43_1">
    <property type="protein sequence ID" value="PTTG_05579-t43_1-p1"/>
    <property type="gene ID" value="PTTG_05579"/>
</dbReference>
<accession>A0A180GKD7</accession>
<dbReference type="EMBL" id="ADAS02000053">
    <property type="protein sequence ID" value="OAV93237.1"/>
    <property type="molecule type" value="Genomic_DNA"/>
</dbReference>
<evidence type="ECO:0000313" key="1">
    <source>
        <dbReference type="EMBL" id="OAV93237.1"/>
    </source>
</evidence>
<reference evidence="1" key="2">
    <citation type="submission" date="2016-05" db="EMBL/GenBank/DDBJ databases">
        <title>Comparative analysis highlights variable genome content of wheat rusts and divergence of the mating loci.</title>
        <authorList>
            <person name="Cuomo C.A."/>
            <person name="Bakkeren G."/>
            <person name="Szabo L."/>
            <person name="Khalil H."/>
            <person name="Joly D."/>
            <person name="Goldberg J."/>
            <person name="Young S."/>
            <person name="Zeng Q."/>
            <person name="Fellers J."/>
        </authorList>
    </citation>
    <scope>NUCLEOTIDE SEQUENCE [LARGE SCALE GENOMIC DNA]</scope>
    <source>
        <strain evidence="1">1-1 BBBD Race 1</strain>
    </source>
</reference>
<protein>
    <recommendedName>
        <fullName evidence="4">CxC1-like cysteine cluster associated with KDZ transposases domain-containing protein</fullName>
    </recommendedName>
</protein>
<reference evidence="1" key="1">
    <citation type="submission" date="2009-11" db="EMBL/GenBank/DDBJ databases">
        <authorList>
            <consortium name="The Broad Institute Genome Sequencing Platform"/>
            <person name="Ward D."/>
            <person name="Feldgarden M."/>
            <person name="Earl A."/>
            <person name="Young S.K."/>
            <person name="Zeng Q."/>
            <person name="Koehrsen M."/>
            <person name="Alvarado L."/>
            <person name="Berlin A."/>
            <person name="Bochicchio J."/>
            <person name="Borenstein D."/>
            <person name="Chapman S.B."/>
            <person name="Chen Z."/>
            <person name="Engels R."/>
            <person name="Freedman E."/>
            <person name="Gellesch M."/>
            <person name="Goldberg J."/>
            <person name="Griggs A."/>
            <person name="Gujja S."/>
            <person name="Heilman E."/>
            <person name="Heiman D."/>
            <person name="Hepburn T."/>
            <person name="Howarth C."/>
            <person name="Jen D."/>
            <person name="Larson L."/>
            <person name="Lewis B."/>
            <person name="Mehta T."/>
            <person name="Park D."/>
            <person name="Pearson M."/>
            <person name="Roberts A."/>
            <person name="Saif S."/>
            <person name="Shea T."/>
            <person name="Shenoy N."/>
            <person name="Sisk P."/>
            <person name="Stolte C."/>
            <person name="Sykes S."/>
            <person name="Thomson T."/>
            <person name="Walk T."/>
            <person name="White J."/>
            <person name="Yandava C."/>
            <person name="Izard J."/>
            <person name="Baranova O.V."/>
            <person name="Blanton J.M."/>
            <person name="Tanner A.C."/>
            <person name="Dewhirst F.E."/>
            <person name="Haas B."/>
            <person name="Nusbaum C."/>
            <person name="Birren B."/>
        </authorList>
    </citation>
    <scope>NUCLEOTIDE SEQUENCE [LARGE SCALE GENOMIC DNA]</scope>
    <source>
        <strain evidence="1">1-1 BBBD Race 1</strain>
    </source>
</reference>
<keyword evidence="3" id="KW-1185">Reference proteome</keyword>
<dbReference type="InterPro" id="IPR040521">
    <property type="entry name" value="KDZ"/>
</dbReference>
<dbReference type="Pfam" id="PF18758">
    <property type="entry name" value="KDZ"/>
    <property type="match status" value="1"/>
</dbReference>
<dbReference type="Proteomes" id="UP000005240">
    <property type="component" value="Unassembled WGS sequence"/>
</dbReference>
<dbReference type="AlphaFoldDB" id="A0A180GKD7"/>
<sequence length="244" mass="27794">MWNNCNIGALPFTTALKLYLEPQLERLTVKHSIHTLDLQKPFSAAVNLYRELDDQTNSVISKVMCLDEQTTLACRTCPACFRPPPSNLEDYPRLKSNELIICLDGNFQHRHHSKASQDYHQHNTPSIFLTQSEVEKMKAEIRLIELRNKPNEKKDCCTEAHKAANDKRNKWKGCDNTGLMGCCCQHDAAIYLANINKSGEQWCFPIALLTKVLDNVEPNCQVGILYEIGCSLDKYMALVSNPYF</sequence>
<dbReference type="PANTHER" id="PTHR33096">
    <property type="entry name" value="CXC2 DOMAIN-CONTAINING PROTEIN"/>
    <property type="match status" value="1"/>
</dbReference>
<reference evidence="2 3" key="3">
    <citation type="journal article" date="2017" name="G3 (Bethesda)">
        <title>Comparative analysis highlights variable genome content of wheat rusts and divergence of the mating loci.</title>
        <authorList>
            <person name="Cuomo C.A."/>
            <person name="Bakkeren G."/>
            <person name="Khalil H.B."/>
            <person name="Panwar V."/>
            <person name="Joly D."/>
            <person name="Linning R."/>
            <person name="Sakthikumar S."/>
            <person name="Song X."/>
            <person name="Adiconis X."/>
            <person name="Fan L."/>
            <person name="Goldberg J.M."/>
            <person name="Levin J.Z."/>
            <person name="Young S."/>
            <person name="Zeng Q."/>
            <person name="Anikster Y."/>
            <person name="Bruce M."/>
            <person name="Wang M."/>
            <person name="Yin C."/>
            <person name="McCallum B."/>
            <person name="Szabo L.J."/>
            <person name="Hulbert S."/>
            <person name="Chen X."/>
            <person name="Fellers J.P."/>
        </authorList>
    </citation>
    <scope>NUCLEOTIDE SEQUENCE</scope>
    <source>
        <strain evidence="2">isolate 1-1 / race 1 (BBBD)</strain>
        <strain evidence="3">Isolate 1-1 / race 1 (BBBD)</strain>
    </source>
</reference>
<gene>
    <name evidence="1" type="ORF">PTTG_05579</name>
</gene>